<proteinExistence type="inferred from homology"/>
<dbReference type="PANTHER" id="PTHR39267:SF1">
    <property type="entry name" value="SURVIVAL MOTOR NEURON PROTEIN"/>
    <property type="match status" value="1"/>
</dbReference>
<evidence type="ECO:0000256" key="4">
    <source>
        <dbReference type="ARBA" id="ARBA00022664"/>
    </source>
</evidence>
<dbReference type="GO" id="GO:0008380">
    <property type="term" value="P:RNA splicing"/>
    <property type="evidence" value="ECO:0007669"/>
    <property type="project" value="UniProtKB-KW"/>
</dbReference>
<evidence type="ECO:0000313" key="10">
    <source>
        <dbReference type="Proteomes" id="UP000024404"/>
    </source>
</evidence>
<dbReference type="Pfam" id="PF20635">
    <property type="entry name" value="SMN_YG-box"/>
    <property type="match status" value="1"/>
</dbReference>
<evidence type="ECO:0000256" key="5">
    <source>
        <dbReference type="ARBA" id="ARBA00023187"/>
    </source>
</evidence>
<dbReference type="PANTHER" id="PTHR39267">
    <property type="entry name" value="SURVIVAL MOTOR NEURON-LIKE PROTEIN 1"/>
    <property type="match status" value="1"/>
</dbReference>
<dbReference type="GO" id="GO:0015030">
    <property type="term" value="C:Cajal body"/>
    <property type="evidence" value="ECO:0007669"/>
    <property type="project" value="UniProtKB-SubCell"/>
</dbReference>
<sequence length="344" mass="40116">MFISWIAGFRMSSNDPDSEDVVYRKADLNDTENEDVWDDTALIKMYDEMINKTYDALGEQCIATGKKKKKFRKSPRRKWYVGDHCMAPYYDDDLWYPAVIQRLDLRDGKCVVLYDVYDEEQWVDISDLMRLRTRLSIPRMERRHGWPNFPRVAIRPSNFGNGQRRSQQCRKRKTKKYCPSGTKIMRMECGNKRRKNNQKFTVLSNTAAFQKNVTSDLPRTVYLMHLVDNLKQQKPMENDEEGTSEGNTSQQTFAMKEQELQINHTQTATTCFNYMQSSSTNQHTSIPSLAPPPPIAFNSLPVPSDDEALASMLMSWYMSGYHTGYYQATQDKKKKEDKNVSNNY</sequence>
<dbReference type="Pfam" id="PF06003">
    <property type="entry name" value="SMN_Tudor"/>
    <property type="match status" value="1"/>
</dbReference>
<dbReference type="InterPro" id="IPR047313">
    <property type="entry name" value="SMN_C"/>
</dbReference>
<dbReference type="Gene3D" id="3.40.190.10">
    <property type="entry name" value="Periplasmic binding protein-like II"/>
    <property type="match status" value="1"/>
</dbReference>
<dbReference type="GO" id="GO:0097504">
    <property type="term" value="C:Gemini of Cajal bodies"/>
    <property type="evidence" value="ECO:0007669"/>
    <property type="project" value="UniProtKB-SubCell"/>
</dbReference>
<name>A0A8R1TPM6_ONCVO</name>
<dbReference type="GO" id="GO:0030018">
    <property type="term" value="C:Z disc"/>
    <property type="evidence" value="ECO:0007669"/>
    <property type="project" value="UniProtKB-SubCell"/>
</dbReference>
<dbReference type="OMA" id="FISWIAG"/>
<dbReference type="EnsemblMetazoa" id="OVOC1685.1">
    <property type="protein sequence ID" value="OVOC1685.1"/>
    <property type="gene ID" value="WBGene00238494"/>
</dbReference>
<dbReference type="GO" id="GO:0006397">
    <property type="term" value="P:mRNA processing"/>
    <property type="evidence" value="ECO:0007669"/>
    <property type="project" value="UniProtKB-KW"/>
</dbReference>
<reference evidence="10" key="1">
    <citation type="submission" date="2013-10" db="EMBL/GenBank/DDBJ databases">
        <title>Genome sequencing of Onchocerca volvulus.</title>
        <authorList>
            <person name="Cotton J."/>
            <person name="Tsai J."/>
            <person name="Stanley E."/>
            <person name="Tracey A."/>
            <person name="Holroyd N."/>
            <person name="Lustigman S."/>
            <person name="Berriman M."/>
        </authorList>
    </citation>
    <scope>NUCLEOTIDE SEQUENCE</scope>
</reference>
<keyword evidence="10" id="KW-1185">Reference proteome</keyword>
<evidence type="ECO:0000256" key="6">
    <source>
        <dbReference type="ARBA" id="ARBA00023242"/>
    </source>
</evidence>
<dbReference type="GO" id="GO:0003723">
    <property type="term" value="F:RNA binding"/>
    <property type="evidence" value="ECO:0007669"/>
    <property type="project" value="InterPro"/>
</dbReference>
<dbReference type="AlphaFoldDB" id="A0A8R1TPM6"/>
<organism evidence="9 10">
    <name type="scientific">Onchocerca volvulus</name>
    <dbReference type="NCBI Taxonomy" id="6282"/>
    <lineage>
        <taxon>Eukaryota</taxon>
        <taxon>Metazoa</taxon>
        <taxon>Ecdysozoa</taxon>
        <taxon>Nematoda</taxon>
        <taxon>Chromadorea</taxon>
        <taxon>Rhabditida</taxon>
        <taxon>Spirurina</taxon>
        <taxon>Spiruromorpha</taxon>
        <taxon>Filarioidea</taxon>
        <taxon>Onchocercidae</taxon>
        <taxon>Onchocerca</taxon>
    </lineage>
</organism>
<keyword evidence="6" id="KW-0539">Nucleus</keyword>
<feature type="domain" description="Tudor" evidence="8">
    <location>
        <begin position="78"/>
        <end position="138"/>
    </location>
</feature>
<dbReference type="Pfam" id="PF20636">
    <property type="entry name" value="SMN_G2-BD"/>
    <property type="match status" value="1"/>
</dbReference>
<dbReference type="SMART" id="SM00333">
    <property type="entry name" value="TUDOR"/>
    <property type="match status" value="1"/>
</dbReference>
<dbReference type="InterPro" id="IPR049481">
    <property type="entry name" value="SMN_G2-BD"/>
</dbReference>
<evidence type="ECO:0000259" key="8">
    <source>
        <dbReference type="PROSITE" id="PS50304"/>
    </source>
</evidence>
<dbReference type="CDD" id="cd21182">
    <property type="entry name" value="Tudor_SMN_SPF30-like"/>
    <property type="match status" value="1"/>
</dbReference>
<protein>
    <submittedName>
        <fullName evidence="9">Tudor domain-containing protein</fullName>
    </submittedName>
</protein>
<dbReference type="SUPFAM" id="SSF63748">
    <property type="entry name" value="Tudor/PWWP/MBT"/>
    <property type="match status" value="1"/>
</dbReference>
<dbReference type="CDD" id="cd22852">
    <property type="entry name" value="SMN_C"/>
    <property type="match status" value="1"/>
</dbReference>
<dbReference type="InterPro" id="IPR010304">
    <property type="entry name" value="SMN_Tudor"/>
</dbReference>
<evidence type="ECO:0000256" key="3">
    <source>
        <dbReference type="ARBA" id="ARBA00005371"/>
    </source>
</evidence>
<reference evidence="9" key="2">
    <citation type="submission" date="2022-06" db="UniProtKB">
        <authorList>
            <consortium name="EnsemblMetazoa"/>
        </authorList>
    </citation>
    <scope>IDENTIFICATION</scope>
</reference>
<evidence type="ECO:0000256" key="7">
    <source>
        <dbReference type="ARBA" id="ARBA00034695"/>
    </source>
</evidence>
<keyword evidence="5" id="KW-0508">mRNA splicing</keyword>
<keyword evidence="4" id="KW-0507">mRNA processing</keyword>
<evidence type="ECO:0000256" key="2">
    <source>
        <dbReference type="ARBA" id="ARBA00004408"/>
    </source>
</evidence>
<evidence type="ECO:0000256" key="1">
    <source>
        <dbReference type="ARBA" id="ARBA00004216"/>
    </source>
</evidence>
<dbReference type="Proteomes" id="UP000024404">
    <property type="component" value="Unassembled WGS sequence"/>
</dbReference>
<comment type="subcellular location">
    <subcellularLocation>
        <location evidence="1">Cytoplasm</location>
        <location evidence="1">Myofibril</location>
        <location evidence="1">Sarcomere</location>
        <location evidence="1">Z line</location>
    </subcellularLocation>
    <subcellularLocation>
        <location evidence="2">Nucleus</location>
        <location evidence="2">Cajal body</location>
    </subcellularLocation>
    <subcellularLocation>
        <location evidence="7">Nucleus</location>
        <location evidence="7">Gem</location>
    </subcellularLocation>
</comment>
<accession>A0A8R1TPM6</accession>
<dbReference type="InterPro" id="IPR040424">
    <property type="entry name" value="Smn1"/>
</dbReference>
<dbReference type="EMBL" id="CMVM020000051">
    <property type="status" value="NOT_ANNOTATED_CDS"/>
    <property type="molecule type" value="Genomic_DNA"/>
</dbReference>
<dbReference type="InterPro" id="IPR002999">
    <property type="entry name" value="Tudor"/>
</dbReference>
<dbReference type="Gene3D" id="2.30.30.140">
    <property type="match status" value="1"/>
</dbReference>
<dbReference type="CDD" id="cd22851">
    <property type="entry name" value="SMN_N"/>
    <property type="match status" value="1"/>
</dbReference>
<comment type="similarity">
    <text evidence="3">Belongs to the SMN family.</text>
</comment>
<evidence type="ECO:0000313" key="9">
    <source>
        <dbReference type="EnsemblMetazoa" id="OVOC1685.1"/>
    </source>
</evidence>
<dbReference type="PROSITE" id="PS50304">
    <property type="entry name" value="TUDOR"/>
    <property type="match status" value="1"/>
</dbReference>